<protein>
    <submittedName>
        <fullName evidence="5">Putative lipase/esterase</fullName>
    </submittedName>
</protein>
<evidence type="ECO:0000256" key="2">
    <source>
        <dbReference type="ARBA" id="ARBA00022801"/>
    </source>
</evidence>
<dbReference type="InterPro" id="IPR033140">
    <property type="entry name" value="Lipase_GDXG_put_SER_AS"/>
</dbReference>
<comment type="similarity">
    <text evidence="1">Belongs to the 'GDXG' lipolytic enzyme family.</text>
</comment>
<dbReference type="AlphaFoldDB" id="A0A8J3YVI8"/>
<organism evidence="5 6">
    <name type="scientific">Virgisporangium aliadipatigenens</name>
    <dbReference type="NCBI Taxonomy" id="741659"/>
    <lineage>
        <taxon>Bacteria</taxon>
        <taxon>Bacillati</taxon>
        <taxon>Actinomycetota</taxon>
        <taxon>Actinomycetes</taxon>
        <taxon>Micromonosporales</taxon>
        <taxon>Micromonosporaceae</taxon>
        <taxon>Virgisporangium</taxon>
    </lineage>
</organism>
<dbReference type="Gene3D" id="3.40.50.1820">
    <property type="entry name" value="alpha/beta hydrolase"/>
    <property type="match status" value="1"/>
</dbReference>
<accession>A0A8J3YVI8</accession>
<keyword evidence="2" id="KW-0378">Hydrolase</keyword>
<dbReference type="PANTHER" id="PTHR48081">
    <property type="entry name" value="AB HYDROLASE SUPERFAMILY PROTEIN C4A8.06C"/>
    <property type="match status" value="1"/>
</dbReference>
<dbReference type="Pfam" id="PF07859">
    <property type="entry name" value="Abhydrolase_3"/>
    <property type="match status" value="1"/>
</dbReference>
<dbReference type="GO" id="GO:0016787">
    <property type="term" value="F:hydrolase activity"/>
    <property type="evidence" value="ECO:0007669"/>
    <property type="project" value="UniProtKB-KW"/>
</dbReference>
<name>A0A8J3YVI8_9ACTN</name>
<dbReference type="PROSITE" id="PS01174">
    <property type="entry name" value="LIPASE_GDXG_SER"/>
    <property type="match status" value="1"/>
</dbReference>
<evidence type="ECO:0000259" key="4">
    <source>
        <dbReference type="Pfam" id="PF07859"/>
    </source>
</evidence>
<dbReference type="PANTHER" id="PTHR48081:SF8">
    <property type="entry name" value="ALPHA_BETA HYDROLASE FOLD-3 DOMAIN-CONTAINING PROTEIN-RELATED"/>
    <property type="match status" value="1"/>
</dbReference>
<evidence type="ECO:0000313" key="6">
    <source>
        <dbReference type="Proteomes" id="UP000619260"/>
    </source>
</evidence>
<dbReference type="InterPro" id="IPR013094">
    <property type="entry name" value="AB_hydrolase_3"/>
</dbReference>
<dbReference type="InterPro" id="IPR029058">
    <property type="entry name" value="AB_hydrolase_fold"/>
</dbReference>
<evidence type="ECO:0000256" key="1">
    <source>
        <dbReference type="ARBA" id="ARBA00010515"/>
    </source>
</evidence>
<feature type="active site" evidence="3">
    <location>
        <position position="153"/>
    </location>
</feature>
<evidence type="ECO:0000256" key="3">
    <source>
        <dbReference type="PROSITE-ProRule" id="PRU10038"/>
    </source>
</evidence>
<evidence type="ECO:0000313" key="5">
    <source>
        <dbReference type="EMBL" id="GIJ51452.1"/>
    </source>
</evidence>
<gene>
    <name evidence="5" type="ORF">Val02_83380</name>
</gene>
<proteinExistence type="inferred from homology"/>
<comment type="caution">
    <text evidence="5">The sequence shown here is derived from an EMBL/GenBank/DDBJ whole genome shotgun (WGS) entry which is preliminary data.</text>
</comment>
<dbReference type="Proteomes" id="UP000619260">
    <property type="component" value="Unassembled WGS sequence"/>
</dbReference>
<feature type="domain" description="Alpha/beta hydrolase fold-3" evidence="4">
    <location>
        <begin position="75"/>
        <end position="274"/>
    </location>
</feature>
<sequence>MDPDRLHPQARAALGGQHRDPLTVDNLDAVRRGMRDATAQEVGPGRPVRRVLDLDAAGVPVRLYDDGTADAAPVLLWAHGGGWVLGDLDTHDGLCRSLALETGWAVLAVDYRRAPEHPYPAAIEDLERVRGWLEASGRAHGLDPERVAVAGDSAGGQLATVVARRARDAGRPVAAQALVCPVVGPATDYPPLDAYGLHRDEMRFFWNAYAPAGVDRDHPDLDPLRADLSGMPPTVIITAELDVLCAEAEEYAARLAAAGVPVVCSRYTGLIHNFPRKLALFDAAPFAIAQIAAALRRWA</sequence>
<reference evidence="5" key="1">
    <citation type="submission" date="2021-01" db="EMBL/GenBank/DDBJ databases">
        <title>Whole genome shotgun sequence of Virgisporangium aliadipatigenens NBRC 105644.</title>
        <authorList>
            <person name="Komaki H."/>
            <person name="Tamura T."/>
        </authorList>
    </citation>
    <scope>NUCLEOTIDE SEQUENCE</scope>
    <source>
        <strain evidence="5">NBRC 105644</strain>
    </source>
</reference>
<dbReference type="InterPro" id="IPR050300">
    <property type="entry name" value="GDXG_lipolytic_enzyme"/>
</dbReference>
<dbReference type="EMBL" id="BOPF01000048">
    <property type="protein sequence ID" value="GIJ51452.1"/>
    <property type="molecule type" value="Genomic_DNA"/>
</dbReference>
<keyword evidence="6" id="KW-1185">Reference proteome</keyword>
<dbReference type="RefSeq" id="WP_203904852.1">
    <property type="nucleotide sequence ID" value="NZ_BOPF01000048.1"/>
</dbReference>
<dbReference type="SUPFAM" id="SSF53474">
    <property type="entry name" value="alpha/beta-Hydrolases"/>
    <property type="match status" value="1"/>
</dbReference>